<keyword evidence="1" id="KW-0863">Zinc-finger</keyword>
<dbReference type="GO" id="GO:0003676">
    <property type="term" value="F:nucleic acid binding"/>
    <property type="evidence" value="ECO:0007669"/>
    <property type="project" value="InterPro"/>
</dbReference>
<evidence type="ECO:0000256" key="1">
    <source>
        <dbReference type="PROSITE-ProRule" id="PRU00047"/>
    </source>
</evidence>
<dbReference type="Proteomes" id="UP000326062">
    <property type="component" value="Chromosome 2"/>
</dbReference>
<dbReference type="AlphaFoldDB" id="A0A5J5MV55"/>
<comment type="caution">
    <text evidence="4">The sequence shown here is derived from an EMBL/GenBank/DDBJ whole genome shotgun (WGS) entry which is preliminary data.</text>
</comment>
<keyword evidence="5" id="KW-1185">Reference proteome</keyword>
<dbReference type="InterPro" id="IPR035979">
    <property type="entry name" value="RBD_domain_sf"/>
</dbReference>
<dbReference type="SUPFAM" id="SSF57756">
    <property type="entry name" value="Retrovirus zinc finger-like domains"/>
    <property type="match status" value="1"/>
</dbReference>
<dbReference type="InterPro" id="IPR012677">
    <property type="entry name" value="Nucleotide-bd_a/b_plait_sf"/>
</dbReference>
<dbReference type="SUPFAM" id="SSF54928">
    <property type="entry name" value="RNA-binding domain, RBD"/>
    <property type="match status" value="1"/>
</dbReference>
<dbReference type="Gene3D" id="3.30.70.330">
    <property type="match status" value="1"/>
</dbReference>
<dbReference type="InterPro" id="IPR036875">
    <property type="entry name" value="Znf_CCHC_sf"/>
</dbReference>
<feature type="non-terminal residue" evidence="4">
    <location>
        <position position="1"/>
    </location>
</feature>
<dbReference type="EMBL" id="VCEB01000002">
    <property type="protein sequence ID" value="KAB0384104.1"/>
    <property type="molecule type" value="Genomic_DNA"/>
</dbReference>
<proteinExistence type="predicted"/>
<name>A0A5J5MV55_MUNRE</name>
<dbReference type="GO" id="GO:0008270">
    <property type="term" value="F:zinc ion binding"/>
    <property type="evidence" value="ECO:0007669"/>
    <property type="project" value="UniProtKB-KW"/>
</dbReference>
<keyword evidence="1" id="KW-0862">Zinc</keyword>
<keyword evidence="1" id="KW-0479">Metal-binding</keyword>
<evidence type="ECO:0000256" key="2">
    <source>
        <dbReference type="SAM" id="MobiDB-lite"/>
    </source>
</evidence>
<protein>
    <recommendedName>
        <fullName evidence="3">CCHC-type domain-containing protein</fullName>
    </recommendedName>
</protein>
<feature type="region of interest" description="Disordered" evidence="2">
    <location>
        <begin position="193"/>
        <end position="231"/>
    </location>
</feature>
<accession>A0A5J5MV55</accession>
<evidence type="ECO:0000313" key="4">
    <source>
        <dbReference type="EMBL" id="KAB0384104.1"/>
    </source>
</evidence>
<organism evidence="4 5">
    <name type="scientific">Muntiacus reevesi</name>
    <name type="common">Reeves' muntjac</name>
    <name type="synonym">Cervus reevesi</name>
    <dbReference type="NCBI Taxonomy" id="9886"/>
    <lineage>
        <taxon>Eukaryota</taxon>
        <taxon>Metazoa</taxon>
        <taxon>Chordata</taxon>
        <taxon>Craniata</taxon>
        <taxon>Vertebrata</taxon>
        <taxon>Euteleostomi</taxon>
        <taxon>Mammalia</taxon>
        <taxon>Eutheria</taxon>
        <taxon>Laurasiatheria</taxon>
        <taxon>Artiodactyla</taxon>
        <taxon>Ruminantia</taxon>
        <taxon>Pecora</taxon>
        <taxon>Cervidae</taxon>
        <taxon>Muntiacinae</taxon>
        <taxon>Muntiacus</taxon>
    </lineage>
</organism>
<gene>
    <name evidence="4" type="ORF">FD755_006021</name>
</gene>
<dbReference type="PROSITE" id="PS50158">
    <property type="entry name" value="ZF_CCHC"/>
    <property type="match status" value="1"/>
</dbReference>
<dbReference type="InterPro" id="IPR001878">
    <property type="entry name" value="Znf_CCHC"/>
</dbReference>
<reference evidence="4 5" key="1">
    <citation type="submission" date="2019-06" db="EMBL/GenBank/DDBJ databases">
        <title>Discovery of a novel chromosome fission-fusion reversal in muntjac.</title>
        <authorList>
            <person name="Mudd A.B."/>
            <person name="Bredeson J.V."/>
            <person name="Baum R."/>
            <person name="Hockemeyer D."/>
            <person name="Rokhsar D.S."/>
        </authorList>
    </citation>
    <scope>NUCLEOTIDE SEQUENCE [LARGE SCALE GENOMIC DNA]</scope>
    <source>
        <strain evidence="4">UCam_UCB_Mr</strain>
        <tissue evidence="4">Fibroblast cell line</tissue>
    </source>
</reference>
<evidence type="ECO:0000259" key="3">
    <source>
        <dbReference type="PROSITE" id="PS50158"/>
    </source>
</evidence>
<sequence length="267" mass="29545">EATEQEIRSLFEQCWKVLECDSIKNYGFAHAEYKTAAEDAIHNRKVKTSQDKSKASTKLHVGNITKFEEYGPGIKYDDIVRDYAFVHMEWAEDANSCAIVHQLLWTAPGMGDWSGCCQCGKEGHRSKECPTGRTGRCAQLTPWAVGNPFITTMLSSRAPDYCKLAAAASPHDYTEQTMSHLPQVQNIAVTRRLSSTSVDPDRQTPEPPASCSRAVRPTGGEGHGYGLESELSQASAEACNSLWHGPVRTNGSHMWAELGTQPLKNWR</sequence>
<evidence type="ECO:0000313" key="5">
    <source>
        <dbReference type="Proteomes" id="UP000326062"/>
    </source>
</evidence>
<feature type="domain" description="CCHC-type" evidence="3">
    <location>
        <begin position="116"/>
        <end position="130"/>
    </location>
</feature>